<reference evidence="1 2" key="1">
    <citation type="submission" date="2019-05" db="EMBL/GenBank/DDBJ databases">
        <title>Another draft genome of Portunus trituberculatus and its Hox gene families provides insights of decapod evolution.</title>
        <authorList>
            <person name="Jeong J.-H."/>
            <person name="Song I."/>
            <person name="Kim S."/>
            <person name="Choi T."/>
            <person name="Kim D."/>
            <person name="Ryu S."/>
            <person name="Kim W."/>
        </authorList>
    </citation>
    <scope>NUCLEOTIDE SEQUENCE [LARGE SCALE GENOMIC DNA]</scope>
    <source>
        <tissue evidence="1">Muscle</tissue>
    </source>
</reference>
<dbReference type="AlphaFoldDB" id="A0A5B7DRR6"/>
<dbReference type="EMBL" id="VSRR010001246">
    <property type="protein sequence ID" value="MPC23734.1"/>
    <property type="molecule type" value="Genomic_DNA"/>
</dbReference>
<dbReference type="Proteomes" id="UP000324222">
    <property type="component" value="Unassembled WGS sequence"/>
</dbReference>
<gene>
    <name evidence="1" type="ORF">E2C01_016795</name>
</gene>
<name>A0A5B7DRR6_PORTR</name>
<evidence type="ECO:0000313" key="1">
    <source>
        <dbReference type="EMBL" id="MPC23734.1"/>
    </source>
</evidence>
<accession>A0A5B7DRR6</accession>
<evidence type="ECO:0000313" key="2">
    <source>
        <dbReference type="Proteomes" id="UP000324222"/>
    </source>
</evidence>
<protein>
    <submittedName>
        <fullName evidence="1">Uncharacterized protein</fullName>
    </submittedName>
</protein>
<organism evidence="1 2">
    <name type="scientific">Portunus trituberculatus</name>
    <name type="common">Swimming crab</name>
    <name type="synonym">Neptunus trituberculatus</name>
    <dbReference type="NCBI Taxonomy" id="210409"/>
    <lineage>
        <taxon>Eukaryota</taxon>
        <taxon>Metazoa</taxon>
        <taxon>Ecdysozoa</taxon>
        <taxon>Arthropoda</taxon>
        <taxon>Crustacea</taxon>
        <taxon>Multicrustacea</taxon>
        <taxon>Malacostraca</taxon>
        <taxon>Eumalacostraca</taxon>
        <taxon>Eucarida</taxon>
        <taxon>Decapoda</taxon>
        <taxon>Pleocyemata</taxon>
        <taxon>Brachyura</taxon>
        <taxon>Eubrachyura</taxon>
        <taxon>Portunoidea</taxon>
        <taxon>Portunidae</taxon>
        <taxon>Portuninae</taxon>
        <taxon>Portunus</taxon>
    </lineage>
</organism>
<sequence>MKVKGIHIKFHTSFSVLIRVPAMTRLFLISLAATFPPCQPAKTSPLPVPTPLYSPTFTHFHPTHCCLPPPDTPTLTHPPSFLYLPLTHAGS</sequence>
<proteinExistence type="predicted"/>
<keyword evidence="2" id="KW-1185">Reference proteome</keyword>
<comment type="caution">
    <text evidence="1">The sequence shown here is derived from an EMBL/GenBank/DDBJ whole genome shotgun (WGS) entry which is preliminary data.</text>
</comment>